<dbReference type="SMART" id="SM00100">
    <property type="entry name" value="cNMP"/>
    <property type="match status" value="1"/>
</dbReference>
<dbReference type="CDD" id="cd05401">
    <property type="entry name" value="NT_GlnE_GlnD_like"/>
    <property type="match status" value="1"/>
</dbReference>
<keyword evidence="1" id="KW-0677">Repeat</keyword>
<dbReference type="Pfam" id="PF03445">
    <property type="entry name" value="DUF294"/>
    <property type="match status" value="1"/>
</dbReference>
<evidence type="ECO:0000256" key="2">
    <source>
        <dbReference type="PROSITE-ProRule" id="PRU00703"/>
    </source>
</evidence>
<dbReference type="Proteomes" id="UP000424462">
    <property type="component" value="Chromosome"/>
</dbReference>
<evidence type="ECO:0000259" key="4">
    <source>
        <dbReference type="PROSITE" id="PS51371"/>
    </source>
</evidence>
<sequence>MSVELEEVRAFLADNEPFLRLPAEELQTLPAKMNMSYARRGETILRFGEINEQLHIIRSGAVDLLGEDGVLLDRRDAGRSFGYSTLAGEPESRYTIIAVEDCLLLNLPVAEFQDISERHPDLARYFSSQSRRIRAVAEELRQDTSAAVLRTRLGDFKIPEPALVTSDATIQAAARKMNELRVSSLLIGSLENLEGIITDRDLRGRVVAEGMDINLPVAEIMTTNPRIGTSDTLAFEAMLVMAELRIHHLPVVDDGTVTGIVTAADIMRLMGQDPIYLTADVSRKTTVEELSGSFTKASEIGVRFIERGASSEETAGLMTIVADAIARRLLKLAEEKLGPPPVPYAFAVLGSQGRHEMGFASDQDNALILDNSYRETEHGAYFAELSAFVCLGLDRAGQVLCPGDMMAMNPEWRKTLSEWEQTFHVWVTAPDPDALLHAQTFFDIRGVYGELSLADRVHASAVSMASGARRMQAHLATLAVRREPPLGFFRGLVVERSGDYTNTLNVKKGGTAGIVQMARLFSLQAGVKALGTRARLSLAAGGGTVSDRGAHDLLDAFEFLRSVTFKHQAEQLRHDQTPDYNIDPAKLSKMDREHLRDAFQIIKGMQNALATQYPVRNI</sequence>
<dbReference type="GO" id="GO:0019146">
    <property type="term" value="F:arabinose-5-phosphate isomerase activity"/>
    <property type="evidence" value="ECO:0007669"/>
    <property type="project" value="UniProtKB-EC"/>
</dbReference>
<keyword evidence="5" id="KW-0413">Isomerase</keyword>
<feature type="domain" description="Cyclic nucleotide-binding" evidence="3">
    <location>
        <begin position="17"/>
        <end position="115"/>
    </location>
</feature>
<dbReference type="InterPro" id="IPR043519">
    <property type="entry name" value="NT_sf"/>
</dbReference>
<dbReference type="Gene3D" id="3.10.580.10">
    <property type="entry name" value="CBS-domain"/>
    <property type="match status" value="1"/>
</dbReference>
<dbReference type="KEGG" id="cok:COCCU_06180"/>
<keyword evidence="6" id="KW-1185">Reference proteome</keyword>
<organism evidence="5 6">
    <name type="scientific">Corynebacterium occultum</name>
    <dbReference type="NCBI Taxonomy" id="2675219"/>
    <lineage>
        <taxon>Bacteria</taxon>
        <taxon>Bacillati</taxon>
        <taxon>Actinomycetota</taxon>
        <taxon>Actinomycetes</taxon>
        <taxon>Mycobacteriales</taxon>
        <taxon>Corynebacteriaceae</taxon>
        <taxon>Corynebacterium</taxon>
    </lineage>
</organism>
<dbReference type="Gene3D" id="2.60.120.10">
    <property type="entry name" value="Jelly Rolls"/>
    <property type="match status" value="1"/>
</dbReference>
<protein>
    <submittedName>
        <fullName evidence="5">Arabinose 5-phosphate isomerase KdsD</fullName>
        <ecNumber evidence="5">5.3.1.13</ecNumber>
    </submittedName>
</protein>
<dbReference type="EMBL" id="CP046455">
    <property type="protein sequence ID" value="QGU07180.1"/>
    <property type="molecule type" value="Genomic_DNA"/>
</dbReference>
<dbReference type="Pfam" id="PF00571">
    <property type="entry name" value="CBS"/>
    <property type="match status" value="2"/>
</dbReference>
<dbReference type="PANTHER" id="PTHR48108">
    <property type="entry name" value="CBS DOMAIN-CONTAINING PROTEIN CBSX2, CHLOROPLASTIC"/>
    <property type="match status" value="1"/>
</dbReference>
<dbReference type="RefSeq" id="WP_156230695.1">
    <property type="nucleotide sequence ID" value="NZ_CP046455.1"/>
</dbReference>
<dbReference type="CDD" id="cd04587">
    <property type="entry name" value="CBS_pair_CAP-ED_NT_Pol-beta-like_DUF294_assoc"/>
    <property type="match status" value="1"/>
</dbReference>
<dbReference type="AlphaFoldDB" id="A0A6B8WAZ3"/>
<dbReference type="PROSITE" id="PS50042">
    <property type="entry name" value="CNMP_BINDING_3"/>
    <property type="match status" value="1"/>
</dbReference>
<dbReference type="Gene3D" id="3.30.460.10">
    <property type="entry name" value="Beta Polymerase, domain 2"/>
    <property type="match status" value="1"/>
</dbReference>
<reference evidence="5 6" key="1">
    <citation type="submission" date="2019-11" db="EMBL/GenBank/DDBJ databases">
        <title>Complete genome sequence of Corynebacterium kalinowskii 1959, a novel Corynebacterium species isolated from soil of a small paddock in Vilsendorf, Germany.</title>
        <authorList>
            <person name="Schaffert L."/>
            <person name="Ruwe M."/>
            <person name="Milse J."/>
            <person name="Hanuschka K."/>
            <person name="Ortseifen V."/>
            <person name="Droste J."/>
            <person name="Brandt D."/>
            <person name="Schlueter L."/>
            <person name="Kutter Y."/>
            <person name="Vinke S."/>
            <person name="Viehoefer P."/>
            <person name="Jacob L."/>
            <person name="Luebke N.-C."/>
            <person name="Schulte-Berndt E."/>
            <person name="Hain C."/>
            <person name="Linder M."/>
            <person name="Schmidt P."/>
            <person name="Wollenschlaeger L."/>
            <person name="Luttermann T."/>
            <person name="Thieme E."/>
            <person name="Hassa J."/>
            <person name="Haak M."/>
            <person name="Wittchen M."/>
            <person name="Mentz A."/>
            <person name="Persicke M."/>
            <person name="Busche T."/>
            <person name="Ruckert C."/>
        </authorList>
    </citation>
    <scope>NUCLEOTIDE SEQUENCE [LARGE SCALE GENOMIC DNA]</scope>
    <source>
        <strain evidence="5 6">2039</strain>
    </source>
</reference>
<dbReference type="CDD" id="cd00038">
    <property type="entry name" value="CAP_ED"/>
    <property type="match status" value="1"/>
</dbReference>
<dbReference type="SUPFAM" id="SSF81301">
    <property type="entry name" value="Nucleotidyltransferase"/>
    <property type="match status" value="1"/>
</dbReference>
<dbReference type="PROSITE" id="PS51371">
    <property type="entry name" value="CBS"/>
    <property type="match status" value="2"/>
</dbReference>
<evidence type="ECO:0000313" key="6">
    <source>
        <dbReference type="Proteomes" id="UP000424462"/>
    </source>
</evidence>
<feature type="domain" description="CBS" evidence="4">
    <location>
        <begin position="157"/>
        <end position="213"/>
    </location>
</feature>
<dbReference type="EC" id="5.3.1.13" evidence="5"/>
<dbReference type="InterPro" id="IPR000644">
    <property type="entry name" value="CBS_dom"/>
</dbReference>
<name>A0A6B8WAZ3_9CORY</name>
<gene>
    <name evidence="5" type="primary">kdsD</name>
    <name evidence="5" type="ORF">COCCU_06180</name>
</gene>
<evidence type="ECO:0000313" key="5">
    <source>
        <dbReference type="EMBL" id="QGU07180.1"/>
    </source>
</evidence>
<dbReference type="GO" id="GO:0008773">
    <property type="term" value="F:[protein-PII] uridylyltransferase activity"/>
    <property type="evidence" value="ECO:0007669"/>
    <property type="project" value="InterPro"/>
</dbReference>
<dbReference type="InterPro" id="IPR000595">
    <property type="entry name" value="cNMP-bd_dom"/>
</dbReference>
<dbReference type="InterPro" id="IPR018490">
    <property type="entry name" value="cNMP-bd_dom_sf"/>
</dbReference>
<proteinExistence type="predicted"/>
<dbReference type="SMART" id="SM00116">
    <property type="entry name" value="CBS"/>
    <property type="match status" value="2"/>
</dbReference>
<dbReference type="InterPro" id="IPR018821">
    <property type="entry name" value="DUF294_put_nucleoTrafse_sb-bd"/>
</dbReference>
<dbReference type="InterPro" id="IPR005105">
    <property type="entry name" value="GlnD_Uridyltrans_N"/>
</dbReference>
<evidence type="ECO:0000256" key="1">
    <source>
        <dbReference type="ARBA" id="ARBA00022737"/>
    </source>
</evidence>
<accession>A0A6B8WAZ3</accession>
<dbReference type="Pfam" id="PF10335">
    <property type="entry name" value="DUF294_C"/>
    <property type="match status" value="1"/>
</dbReference>
<dbReference type="InterPro" id="IPR014710">
    <property type="entry name" value="RmlC-like_jellyroll"/>
</dbReference>
<dbReference type="Pfam" id="PF00027">
    <property type="entry name" value="cNMP_binding"/>
    <property type="match status" value="1"/>
</dbReference>
<dbReference type="InterPro" id="IPR046342">
    <property type="entry name" value="CBS_dom_sf"/>
</dbReference>
<dbReference type="SUPFAM" id="SSF51206">
    <property type="entry name" value="cAMP-binding domain-like"/>
    <property type="match status" value="1"/>
</dbReference>
<dbReference type="InterPro" id="IPR051462">
    <property type="entry name" value="CBS_domain-containing"/>
</dbReference>
<keyword evidence="2" id="KW-0129">CBS domain</keyword>
<dbReference type="PANTHER" id="PTHR48108:SF31">
    <property type="entry name" value="CBS DOMAIN AND CYCLIC NUCLEOTIDE-REGULATED NUCLEOTIDYLTRANSFERASE"/>
    <property type="match status" value="1"/>
</dbReference>
<evidence type="ECO:0000259" key="3">
    <source>
        <dbReference type="PROSITE" id="PS50042"/>
    </source>
</evidence>
<feature type="domain" description="CBS" evidence="4">
    <location>
        <begin position="221"/>
        <end position="277"/>
    </location>
</feature>
<dbReference type="SUPFAM" id="SSF54631">
    <property type="entry name" value="CBS-domain pair"/>
    <property type="match status" value="1"/>
</dbReference>